<sequence>MSKVLVSACLLGQPLHYNGQALSLEGGLIPRWRARGIIVPLCPQIAAGFATPRPPAKIVPGFDGADGIDGHGGLSRASA</sequence>
<comment type="caution">
    <text evidence="1">The sequence shown here is derived from an EMBL/GenBank/DDBJ whole genome shotgun (WGS) entry which is preliminary data.</text>
</comment>
<dbReference type="AlphaFoldDB" id="A0A850LK42"/>
<evidence type="ECO:0000313" key="2">
    <source>
        <dbReference type="Proteomes" id="UP000565723"/>
    </source>
</evidence>
<reference evidence="1 2" key="1">
    <citation type="journal article" date="2020" name="Proc. Natl. Acad. Sci. U.S.A.">
        <title>Ecological drivers of bacterial community assembly in synthetic phycospheres.</title>
        <authorList>
            <person name="Fu H."/>
            <person name="Uchimiya M."/>
            <person name="Gore J."/>
            <person name="Moran M.A."/>
        </authorList>
    </citation>
    <scope>NUCLEOTIDE SEQUENCE [LARGE SCALE GENOMIC DNA]</scope>
    <source>
        <strain evidence="1">HF-Din03</strain>
    </source>
</reference>
<organism evidence="1 2">
    <name type="scientific">Ruegeria pomeroyi</name>
    <dbReference type="NCBI Taxonomy" id="89184"/>
    <lineage>
        <taxon>Bacteria</taxon>
        <taxon>Pseudomonadati</taxon>
        <taxon>Pseudomonadota</taxon>
        <taxon>Alphaproteobacteria</taxon>
        <taxon>Rhodobacterales</taxon>
        <taxon>Roseobacteraceae</taxon>
        <taxon>Ruegeria</taxon>
    </lineage>
</organism>
<dbReference type="EMBL" id="JABXIY010000041">
    <property type="protein sequence ID" value="NVK98130.1"/>
    <property type="molecule type" value="Genomic_DNA"/>
</dbReference>
<evidence type="ECO:0000313" key="1">
    <source>
        <dbReference type="EMBL" id="NVK98130.1"/>
    </source>
</evidence>
<accession>A0A850LK42</accession>
<name>A0A850LK42_9RHOB</name>
<gene>
    <name evidence="1" type="ORF">HW564_14470</name>
</gene>
<protein>
    <submittedName>
        <fullName evidence="1">DUF523 domain-containing protein</fullName>
    </submittedName>
</protein>
<dbReference type="Pfam" id="PF04463">
    <property type="entry name" value="2-thiour_desulf"/>
    <property type="match status" value="1"/>
</dbReference>
<dbReference type="InterPro" id="IPR007553">
    <property type="entry name" value="2-thiour_desulf"/>
</dbReference>
<proteinExistence type="predicted"/>
<dbReference type="Proteomes" id="UP000565723">
    <property type="component" value="Unassembled WGS sequence"/>
</dbReference>